<evidence type="ECO:0000313" key="8">
    <source>
        <dbReference type="EMBL" id="PHH52012.1"/>
    </source>
</evidence>
<feature type="chain" id="PRO_5013038957" evidence="6">
    <location>
        <begin position="19"/>
        <end position="513"/>
    </location>
</feature>
<feature type="compositionally biased region" description="Low complexity" evidence="5">
    <location>
        <begin position="125"/>
        <end position="141"/>
    </location>
</feature>
<accession>A0A2C5X213</accession>
<feature type="region of interest" description="Disordered" evidence="5">
    <location>
        <begin position="36"/>
        <end position="187"/>
    </location>
</feature>
<dbReference type="STRING" id="1035309.A0A2C5X213"/>
<reference evidence="8 9" key="1">
    <citation type="journal article" date="2013" name="Fungal Biol.">
        <title>Analysis of microsatellite markers in the genome of the plant pathogen Ceratocystis fimbriata.</title>
        <authorList>
            <person name="Simpson M.C."/>
            <person name="Wilken P.M."/>
            <person name="Coetzee M.P."/>
            <person name="Wingfield M.J."/>
            <person name="Wingfield B.D."/>
        </authorList>
    </citation>
    <scope>NUCLEOTIDE SEQUENCE [LARGE SCALE GENOMIC DNA]</scope>
    <source>
        <strain evidence="8 9">CBS 114723</strain>
    </source>
</reference>
<dbReference type="EMBL" id="APWK03000079">
    <property type="protein sequence ID" value="PHH52012.1"/>
    <property type="molecule type" value="Genomic_DNA"/>
</dbReference>
<proteinExistence type="inferred from homology"/>
<dbReference type="GO" id="GO:0005576">
    <property type="term" value="C:extracellular region"/>
    <property type="evidence" value="ECO:0007669"/>
    <property type="project" value="UniProtKB-SubCell"/>
</dbReference>
<feature type="compositionally biased region" description="Polar residues" evidence="5">
    <location>
        <begin position="43"/>
        <end position="52"/>
    </location>
</feature>
<dbReference type="Gene3D" id="2.160.20.10">
    <property type="entry name" value="Single-stranded right-handed beta-helix, Pectin lyase-like"/>
    <property type="match status" value="1"/>
</dbReference>
<feature type="domain" description="Pectate lyase" evidence="7">
    <location>
        <begin position="239"/>
        <end position="452"/>
    </location>
</feature>
<keyword evidence="3 4" id="KW-0456">Lyase</keyword>
<dbReference type="Proteomes" id="UP000222788">
    <property type="component" value="Unassembled WGS sequence"/>
</dbReference>
<dbReference type="SMART" id="SM00656">
    <property type="entry name" value="Amb_all"/>
    <property type="match status" value="1"/>
</dbReference>
<evidence type="ECO:0000259" key="7">
    <source>
        <dbReference type="SMART" id="SM00656"/>
    </source>
</evidence>
<feature type="compositionally biased region" description="Basic residues" evidence="5">
    <location>
        <begin position="142"/>
        <end position="155"/>
    </location>
</feature>
<dbReference type="PANTHER" id="PTHR31683:SF18">
    <property type="entry name" value="PECTATE LYASE 21-RELATED"/>
    <property type="match status" value="1"/>
</dbReference>
<dbReference type="InterPro" id="IPR045032">
    <property type="entry name" value="PEL"/>
</dbReference>
<protein>
    <submittedName>
        <fullName evidence="8">Putative pectate lyase A</fullName>
    </submittedName>
</protein>
<organism evidence="8 9">
    <name type="scientific">Ceratocystis fimbriata CBS 114723</name>
    <dbReference type="NCBI Taxonomy" id="1035309"/>
    <lineage>
        <taxon>Eukaryota</taxon>
        <taxon>Fungi</taxon>
        <taxon>Dikarya</taxon>
        <taxon>Ascomycota</taxon>
        <taxon>Pezizomycotina</taxon>
        <taxon>Sordariomycetes</taxon>
        <taxon>Hypocreomycetidae</taxon>
        <taxon>Microascales</taxon>
        <taxon>Ceratocystidaceae</taxon>
        <taxon>Ceratocystis</taxon>
    </lineage>
</organism>
<keyword evidence="4" id="KW-0624">Polysaccharide degradation</keyword>
<sequence>MHSRVFVSLLAGAAASMAANIPANYGAVAARQVADCPAPGSDEQPTTPSVNPMGTYPTGSYPAGGIPSTMRTRTRTRNGGYGYGGYATPTPTPSSGGSVAAESTDEKETDEKESDEKADDETDDYAASSTSEAAAYSAKPTSTKKAKTTKAKKVKTTSGAAPLGTGTSSDSDSSPQPDSKSSSDYGSGYTYGGDSGYYATGTNPDLPASTGSGGSGSGGATYSGDGTIIGYGAGTTGGGSGAGTTVTSCAELTTAAGAGGVVRVSGSLKGCGIIKVASDTSIIGVGADSGCEETGFVVKGVKNVIIQNLNLHNPPEAKDIIAVDKATQVWIDHIAFSSMGTDTGNKDFYDGLLDITHAADMVTVSYNSFKNHYKASLVGHSDSNTGEDTGFLHVTYHNNYWNNIGSRCPSIRFGTAHIFNNCYEDIVTSGVNSRMGAQVLVEGNEFINVEKAIMTNLDSSEAGFAIDKDNSFTNAPIDITQTCDYKPPYQYSAAPGAGICASVKASVGPTASL</sequence>
<evidence type="ECO:0000256" key="2">
    <source>
        <dbReference type="ARBA" id="ARBA00022729"/>
    </source>
</evidence>
<evidence type="ECO:0000256" key="6">
    <source>
        <dbReference type="SAM" id="SignalP"/>
    </source>
</evidence>
<dbReference type="PANTHER" id="PTHR31683">
    <property type="entry name" value="PECTATE LYASE 18-RELATED"/>
    <property type="match status" value="1"/>
</dbReference>
<evidence type="ECO:0000256" key="4">
    <source>
        <dbReference type="RuleBase" id="RU361173"/>
    </source>
</evidence>
<dbReference type="InterPro" id="IPR012334">
    <property type="entry name" value="Pectin_lyas_fold"/>
</dbReference>
<gene>
    <name evidence="8" type="primary">plyA</name>
    <name evidence="8" type="ORF">CFIMG_004022RA</name>
</gene>
<evidence type="ECO:0000256" key="5">
    <source>
        <dbReference type="SAM" id="MobiDB-lite"/>
    </source>
</evidence>
<name>A0A2C5X213_9PEZI</name>
<dbReference type="AlphaFoldDB" id="A0A2C5X213"/>
<feature type="compositionally biased region" description="Low complexity" evidence="5">
    <location>
        <begin position="168"/>
        <end position="187"/>
    </location>
</feature>
<keyword evidence="4" id="KW-0119">Carbohydrate metabolism</keyword>
<keyword evidence="4" id="KW-0964">Secreted</keyword>
<comment type="caution">
    <text evidence="8">The sequence shown here is derived from an EMBL/GenBank/DDBJ whole genome shotgun (WGS) entry which is preliminary data.</text>
</comment>
<reference evidence="8 9" key="2">
    <citation type="journal article" date="2013" name="IMA Fungus">
        <title>IMA Genome-F 1: Ceratocystis fimbriata: Draft nuclear genome sequence for the plant pathogen, Ceratocystis fimbriata.</title>
        <authorList>
            <person name="Wilken P.M."/>
            <person name="Steenkamp E.T."/>
            <person name="Wingfield M.J."/>
            <person name="de Beer Z.W."/>
            <person name="Wingfield B.D."/>
        </authorList>
    </citation>
    <scope>NUCLEOTIDE SEQUENCE [LARGE SCALE GENOMIC DNA]</scope>
    <source>
        <strain evidence="8 9">CBS 114723</strain>
    </source>
</reference>
<evidence type="ECO:0000256" key="1">
    <source>
        <dbReference type="ARBA" id="ARBA00010980"/>
    </source>
</evidence>
<dbReference type="SUPFAM" id="SSF51126">
    <property type="entry name" value="Pectin lyase-like"/>
    <property type="match status" value="1"/>
</dbReference>
<evidence type="ECO:0000256" key="3">
    <source>
        <dbReference type="ARBA" id="ARBA00023239"/>
    </source>
</evidence>
<evidence type="ECO:0000313" key="9">
    <source>
        <dbReference type="Proteomes" id="UP000222788"/>
    </source>
</evidence>
<keyword evidence="2 6" id="KW-0732">Signal</keyword>
<feature type="compositionally biased region" description="Acidic residues" evidence="5">
    <location>
        <begin position="111"/>
        <end position="124"/>
    </location>
</feature>
<comment type="similarity">
    <text evidence="1 4">Belongs to the polysaccharide lyase 1 family.</text>
</comment>
<dbReference type="InterPro" id="IPR002022">
    <property type="entry name" value="Pec_lyase"/>
</dbReference>
<dbReference type="Pfam" id="PF00544">
    <property type="entry name" value="Pectate_lyase_4"/>
    <property type="match status" value="1"/>
</dbReference>
<dbReference type="GO" id="GO:0000272">
    <property type="term" value="P:polysaccharide catabolic process"/>
    <property type="evidence" value="ECO:0007669"/>
    <property type="project" value="UniProtKB-KW"/>
</dbReference>
<feature type="compositionally biased region" description="Low complexity" evidence="5">
    <location>
        <begin position="86"/>
        <end position="102"/>
    </location>
</feature>
<dbReference type="GO" id="GO:0030570">
    <property type="term" value="F:pectate lyase activity"/>
    <property type="evidence" value="ECO:0007669"/>
    <property type="project" value="InterPro"/>
</dbReference>
<keyword evidence="9" id="KW-1185">Reference proteome</keyword>
<comment type="subcellular location">
    <subcellularLocation>
        <location evidence="4">Secreted</location>
    </subcellularLocation>
</comment>
<dbReference type="InterPro" id="IPR011050">
    <property type="entry name" value="Pectin_lyase_fold/virulence"/>
</dbReference>
<dbReference type="OrthoDB" id="1637350at2759"/>
<feature type="signal peptide" evidence="6">
    <location>
        <begin position="1"/>
        <end position="18"/>
    </location>
</feature>